<dbReference type="PANTHER" id="PTHR46125:SF13">
    <property type="entry name" value="GATA TRANSCRIPTION FACTOR 19"/>
    <property type="match status" value="1"/>
</dbReference>
<keyword evidence="8" id="KW-0238">DNA-binding</keyword>
<feature type="domain" description="CCT" evidence="14">
    <location>
        <begin position="135"/>
        <end position="177"/>
    </location>
</feature>
<evidence type="ECO:0000256" key="4">
    <source>
        <dbReference type="ARBA" id="ARBA00022723"/>
    </source>
</evidence>
<reference evidence="17" key="1">
    <citation type="journal article" date="2019" name="Nat. Commun.">
        <title>The genome of broomcorn millet.</title>
        <authorList>
            <person name="Zou C."/>
            <person name="Miki D."/>
            <person name="Li D."/>
            <person name="Tang Q."/>
            <person name="Xiao L."/>
            <person name="Rajput S."/>
            <person name="Deng P."/>
            <person name="Jia W."/>
            <person name="Huang R."/>
            <person name="Zhang M."/>
            <person name="Sun Y."/>
            <person name="Hu J."/>
            <person name="Fu X."/>
            <person name="Schnable P.S."/>
            <person name="Li F."/>
            <person name="Zhang H."/>
            <person name="Feng B."/>
            <person name="Zhu X."/>
            <person name="Liu R."/>
            <person name="Schnable J.C."/>
            <person name="Zhu J.-K."/>
            <person name="Zhang H."/>
        </authorList>
    </citation>
    <scope>NUCLEOTIDE SEQUENCE [LARGE SCALE GENOMIC DNA]</scope>
</reference>
<evidence type="ECO:0000256" key="2">
    <source>
        <dbReference type="ARBA" id="ARBA00004123"/>
    </source>
</evidence>
<dbReference type="CDD" id="cd00202">
    <property type="entry name" value="ZnF_GATA"/>
    <property type="match status" value="1"/>
</dbReference>
<evidence type="ECO:0000256" key="10">
    <source>
        <dbReference type="ARBA" id="ARBA00023163"/>
    </source>
</evidence>
<dbReference type="Pfam" id="PF00320">
    <property type="entry name" value="GATA"/>
    <property type="match status" value="1"/>
</dbReference>
<dbReference type="STRING" id="4540.A0A3L6TR35"/>
<dbReference type="EMBL" id="PQIB02000001">
    <property type="protein sequence ID" value="RLN41334.1"/>
    <property type="molecule type" value="Genomic_DNA"/>
</dbReference>
<evidence type="ECO:0000256" key="5">
    <source>
        <dbReference type="ARBA" id="ARBA00022771"/>
    </source>
</evidence>
<feature type="domain" description="Tify" evidence="15">
    <location>
        <begin position="73"/>
        <end position="108"/>
    </location>
</feature>
<evidence type="ECO:0000313" key="16">
    <source>
        <dbReference type="EMBL" id="RLN41334.1"/>
    </source>
</evidence>
<dbReference type="SMART" id="SM00979">
    <property type="entry name" value="TIFY"/>
    <property type="match status" value="1"/>
</dbReference>
<dbReference type="GO" id="GO:0006355">
    <property type="term" value="P:regulation of DNA-templated transcription"/>
    <property type="evidence" value="ECO:0007669"/>
    <property type="project" value="InterPro"/>
</dbReference>
<dbReference type="InterPro" id="IPR010402">
    <property type="entry name" value="CCT_domain"/>
</dbReference>
<dbReference type="GO" id="GO:0043565">
    <property type="term" value="F:sequence-specific DNA binding"/>
    <property type="evidence" value="ECO:0007669"/>
    <property type="project" value="InterPro"/>
</dbReference>
<keyword evidence="7" id="KW-0805">Transcription regulation</keyword>
<dbReference type="PROSITE" id="PS51320">
    <property type="entry name" value="TIFY"/>
    <property type="match status" value="1"/>
</dbReference>
<evidence type="ECO:0000256" key="3">
    <source>
        <dbReference type="ARBA" id="ARBA00007722"/>
    </source>
</evidence>
<keyword evidence="17" id="KW-1185">Reference proteome</keyword>
<evidence type="ECO:0000256" key="6">
    <source>
        <dbReference type="ARBA" id="ARBA00022833"/>
    </source>
</evidence>
<dbReference type="GO" id="GO:0008270">
    <property type="term" value="F:zinc ion binding"/>
    <property type="evidence" value="ECO:0007669"/>
    <property type="project" value="UniProtKB-KW"/>
</dbReference>
<dbReference type="Pfam" id="PF06203">
    <property type="entry name" value="CCT"/>
    <property type="match status" value="1"/>
</dbReference>
<evidence type="ECO:0000256" key="1">
    <source>
        <dbReference type="ARBA" id="ARBA00002206"/>
    </source>
</evidence>
<comment type="subcellular location">
    <subcellularLocation>
        <location evidence="2 12">Nucleus</location>
    </subcellularLocation>
</comment>
<evidence type="ECO:0000256" key="13">
    <source>
        <dbReference type="SAM" id="MobiDB-lite"/>
    </source>
</evidence>
<dbReference type="InterPro" id="IPR013088">
    <property type="entry name" value="Znf_NHR/GATA"/>
</dbReference>
<evidence type="ECO:0000256" key="12">
    <source>
        <dbReference type="PROSITE-ProRule" id="PRU00357"/>
    </source>
</evidence>
<dbReference type="Gene3D" id="3.30.50.10">
    <property type="entry name" value="Erythroid Transcription Factor GATA-1, subunit A"/>
    <property type="match status" value="1"/>
</dbReference>
<sequence>MTITRARLPSIPSTCALEPSPSAPVRASPPSDPQPMAPEPAADDHDSRPPPADGPAAAGGGDASASAAADALMSAASEQLTMVYQGDVYVFDPVSPQKVQAVLLVLGGYEVPPDLVNRAVPTANDEKSTTVAARRFASLMRFREKRKERCYDKRIRYNVRKEVAQKMKRRKGQFAGRSDFGDGACSSVACGSPANGEDDHFKETHCQNCGISSRLTPAMRRGPAGPRSLCNACGLMWANKGTLRSPLHAPKMTLQHPANPSKMGDTDDKISIDLPVEHNQAMVKTDSGMMPEQEQEQKLDICPPTEEDIKSVS</sequence>
<gene>
    <name evidence="16" type="ORF">C2845_PM01G29110</name>
</gene>
<dbReference type="InterPro" id="IPR000679">
    <property type="entry name" value="Znf_GATA"/>
</dbReference>
<keyword evidence="10" id="KW-0804">Transcription</keyword>
<dbReference type="InterPro" id="IPR010399">
    <property type="entry name" value="Tify_dom"/>
</dbReference>
<evidence type="ECO:0000259" key="14">
    <source>
        <dbReference type="PROSITE" id="PS51017"/>
    </source>
</evidence>
<dbReference type="AlphaFoldDB" id="A0A3L6TR35"/>
<accession>A0A3L6TR35</accession>
<name>A0A3L6TR35_PANMI</name>
<feature type="region of interest" description="Disordered" evidence="13">
    <location>
        <begin position="1"/>
        <end position="63"/>
    </location>
</feature>
<comment type="function">
    <text evidence="1">Transcriptional activator that specifically binds 5'-GATA-3' or 5'-GAT-3' motifs within gene promoters.</text>
</comment>
<feature type="compositionally biased region" description="Low complexity" evidence="13">
    <location>
        <begin position="19"/>
        <end position="29"/>
    </location>
</feature>
<evidence type="ECO:0000256" key="8">
    <source>
        <dbReference type="ARBA" id="ARBA00023125"/>
    </source>
</evidence>
<keyword evidence="5" id="KW-0863">Zinc-finger</keyword>
<keyword evidence="4" id="KW-0479">Metal-binding</keyword>
<dbReference type="PROSITE" id="PS00344">
    <property type="entry name" value="GATA_ZN_FINGER_1"/>
    <property type="match status" value="1"/>
</dbReference>
<evidence type="ECO:0000313" key="17">
    <source>
        <dbReference type="Proteomes" id="UP000275267"/>
    </source>
</evidence>
<keyword evidence="9" id="KW-0010">Activator</keyword>
<dbReference type="OrthoDB" id="2162994at2759"/>
<comment type="similarity">
    <text evidence="3">Belongs to the type IV zinc-finger family. Class C subfamily.</text>
</comment>
<dbReference type="PANTHER" id="PTHR46125">
    <property type="entry name" value="GATA TRANSCRIPTION FACTOR 28"/>
    <property type="match status" value="1"/>
</dbReference>
<evidence type="ECO:0000256" key="9">
    <source>
        <dbReference type="ARBA" id="ARBA00023159"/>
    </source>
</evidence>
<evidence type="ECO:0008006" key="18">
    <source>
        <dbReference type="Google" id="ProtNLM"/>
    </source>
</evidence>
<dbReference type="Proteomes" id="UP000275267">
    <property type="component" value="Unassembled WGS sequence"/>
</dbReference>
<evidence type="ECO:0000259" key="15">
    <source>
        <dbReference type="PROSITE" id="PS51320"/>
    </source>
</evidence>
<evidence type="ECO:0000256" key="7">
    <source>
        <dbReference type="ARBA" id="ARBA00023015"/>
    </source>
</evidence>
<dbReference type="GO" id="GO:0005634">
    <property type="term" value="C:nucleus"/>
    <property type="evidence" value="ECO:0007669"/>
    <property type="project" value="UniProtKB-SubCell"/>
</dbReference>
<protein>
    <recommendedName>
        <fullName evidence="18">GATA transcription factor 19-like</fullName>
    </recommendedName>
</protein>
<dbReference type="InterPro" id="IPR045280">
    <property type="entry name" value="TIFY-like"/>
</dbReference>
<evidence type="ECO:0000256" key="11">
    <source>
        <dbReference type="ARBA" id="ARBA00023242"/>
    </source>
</evidence>
<keyword evidence="6" id="KW-0862">Zinc</keyword>
<feature type="region of interest" description="Disordered" evidence="13">
    <location>
        <begin position="286"/>
        <end position="313"/>
    </location>
</feature>
<dbReference type="SMART" id="SM00401">
    <property type="entry name" value="ZnF_GATA"/>
    <property type="match status" value="1"/>
</dbReference>
<dbReference type="Pfam" id="PF06200">
    <property type="entry name" value="tify"/>
    <property type="match status" value="1"/>
</dbReference>
<comment type="caution">
    <text evidence="16">The sequence shown here is derived from an EMBL/GenBank/DDBJ whole genome shotgun (WGS) entry which is preliminary data.</text>
</comment>
<organism evidence="16 17">
    <name type="scientific">Panicum miliaceum</name>
    <name type="common">Proso millet</name>
    <name type="synonym">Broomcorn millet</name>
    <dbReference type="NCBI Taxonomy" id="4540"/>
    <lineage>
        <taxon>Eukaryota</taxon>
        <taxon>Viridiplantae</taxon>
        <taxon>Streptophyta</taxon>
        <taxon>Embryophyta</taxon>
        <taxon>Tracheophyta</taxon>
        <taxon>Spermatophyta</taxon>
        <taxon>Magnoliopsida</taxon>
        <taxon>Liliopsida</taxon>
        <taxon>Poales</taxon>
        <taxon>Poaceae</taxon>
        <taxon>PACMAD clade</taxon>
        <taxon>Panicoideae</taxon>
        <taxon>Panicodae</taxon>
        <taxon>Paniceae</taxon>
        <taxon>Panicinae</taxon>
        <taxon>Panicum</taxon>
        <taxon>Panicum sect. Panicum</taxon>
    </lineage>
</organism>
<dbReference type="SUPFAM" id="SSF57716">
    <property type="entry name" value="Glucocorticoid receptor-like (DNA-binding domain)"/>
    <property type="match status" value="1"/>
</dbReference>
<keyword evidence="11 12" id="KW-0539">Nucleus</keyword>
<proteinExistence type="inferred from homology"/>
<dbReference type="PROSITE" id="PS51017">
    <property type="entry name" value="CCT"/>
    <property type="match status" value="1"/>
</dbReference>